<evidence type="ECO:0000256" key="1">
    <source>
        <dbReference type="ARBA" id="ARBA00004236"/>
    </source>
</evidence>
<comment type="subcellular location">
    <subcellularLocation>
        <location evidence="1">Cell membrane</location>
    </subcellularLocation>
</comment>
<keyword evidence="9" id="KW-1185">Reference proteome</keyword>
<proteinExistence type="inferred from homology"/>
<accession>A0A1G8PSI9</accession>
<comment type="similarity">
    <text evidence="2">Belongs to the Smp family.</text>
</comment>
<evidence type="ECO:0000256" key="5">
    <source>
        <dbReference type="ARBA" id="ARBA00022989"/>
    </source>
</evidence>
<reference evidence="9" key="1">
    <citation type="submission" date="2016-10" db="EMBL/GenBank/DDBJ databases">
        <authorList>
            <person name="Varghese N."/>
            <person name="Submissions S."/>
        </authorList>
    </citation>
    <scope>NUCLEOTIDE SEQUENCE [LARGE SCALE GENOMIC DNA]</scope>
    <source>
        <strain evidence="9">DSM 23317</strain>
    </source>
</reference>
<keyword evidence="4 7" id="KW-0812">Transmembrane</keyword>
<dbReference type="InterPro" id="IPR019305">
    <property type="entry name" value="Uncharacterised_Smp"/>
</dbReference>
<dbReference type="Pfam" id="PF10144">
    <property type="entry name" value="SMP_2"/>
    <property type="match status" value="1"/>
</dbReference>
<dbReference type="EMBL" id="FNEM01000004">
    <property type="protein sequence ID" value="SDI95441.1"/>
    <property type="molecule type" value="Genomic_DNA"/>
</dbReference>
<gene>
    <name evidence="8" type="ORF">SAMN04488540_10467</name>
</gene>
<dbReference type="Proteomes" id="UP000199527">
    <property type="component" value="Unassembled WGS sequence"/>
</dbReference>
<evidence type="ECO:0000256" key="4">
    <source>
        <dbReference type="ARBA" id="ARBA00022692"/>
    </source>
</evidence>
<evidence type="ECO:0000256" key="6">
    <source>
        <dbReference type="ARBA" id="ARBA00023136"/>
    </source>
</evidence>
<dbReference type="GO" id="GO:0005886">
    <property type="term" value="C:plasma membrane"/>
    <property type="evidence" value="ECO:0007669"/>
    <property type="project" value="UniProtKB-SubCell"/>
</dbReference>
<evidence type="ECO:0000313" key="9">
    <source>
        <dbReference type="Proteomes" id="UP000199527"/>
    </source>
</evidence>
<evidence type="ECO:0000256" key="2">
    <source>
        <dbReference type="ARBA" id="ARBA00005362"/>
    </source>
</evidence>
<dbReference type="AlphaFoldDB" id="A0A1G8PSI9"/>
<evidence type="ECO:0000256" key="3">
    <source>
        <dbReference type="ARBA" id="ARBA00022475"/>
    </source>
</evidence>
<keyword evidence="6 7" id="KW-0472">Membrane</keyword>
<evidence type="ECO:0000313" key="8">
    <source>
        <dbReference type="EMBL" id="SDI95441.1"/>
    </source>
</evidence>
<organism evidence="8 9">
    <name type="scientific">Ferrimonas sediminum</name>
    <dbReference type="NCBI Taxonomy" id="718193"/>
    <lineage>
        <taxon>Bacteria</taxon>
        <taxon>Pseudomonadati</taxon>
        <taxon>Pseudomonadota</taxon>
        <taxon>Gammaproteobacteria</taxon>
        <taxon>Alteromonadales</taxon>
        <taxon>Ferrimonadaceae</taxon>
        <taxon>Ferrimonas</taxon>
    </lineage>
</organism>
<protein>
    <submittedName>
        <fullName evidence="8">Membrane protein</fullName>
    </submittedName>
</protein>
<sequence>MAGTNTHIKISNKRLVGWRVMQLILAVTLLVVTLNLWRHHQLQGQQLLNLQAGELATQLVQYAAIGAAPALAKEGDEQLDWLVQQLIKDPRILSASIFSDEGQRLAQAQSLFPESQLPEAKQLEAALKRYTPFVATIEQPEGTLGFIRIRVNTQLFFLDNRRQDREQQRQQPLMLLMAGLVGFLLAKSLSAKRAAMTRITRQQKGGPKGPPLSR</sequence>
<keyword evidence="5 7" id="KW-1133">Transmembrane helix</keyword>
<keyword evidence="3" id="KW-1003">Cell membrane</keyword>
<feature type="transmembrane region" description="Helical" evidence="7">
    <location>
        <begin position="20"/>
        <end position="37"/>
    </location>
</feature>
<name>A0A1G8PSI9_9GAMM</name>
<evidence type="ECO:0000256" key="7">
    <source>
        <dbReference type="SAM" id="Phobius"/>
    </source>
</evidence>